<feature type="binding site" evidence="10">
    <location>
        <begin position="393"/>
        <end position="395"/>
    </location>
    <ligand>
        <name>L-glutamate</name>
        <dbReference type="ChEBI" id="CHEBI:29985"/>
    </ligand>
</feature>
<sequence length="587" mass="62230">MASGKRFLTVSLAALLISGTVHAASIPAVEAKNGMVVSSQHLASQVGIDVLKMGGNAIDAAVAVGYAQAVVNPCCGNIGGGGFMTIHLANGKNTFINFRETAPAAATAKMYLDADGNVKKGASLYGYLAAGVPGTVLGLETARKEYGKLSREQVMAPAIKLARKGFILTRYDTDILDTTVKRFKQDPEAARIFLRPDGSPLQPGDRLVQTDLANTLQAIADHGPDAFYKGKVPQIIADAAKKGGGILTSADFANYKVTETAPVSCTYRGYNFVSSPPPSSGGTTMCEILNIVEGYDLKSMGFNSAQSIHILTEAMRHAYMDRNTYLGDPAFVKNPLDRLLSKTYAAEIREKIKPQDATPSTQVKPGAAPHEKLETTQYSIVDNQGNAVSTTYTINGRFGAGVIAPGTGFFLNDEMDDFTTKVGAQNLYGLVQGERNAIAPGKRPLSSMSPSLVTKDGKIFLVLGSPGGSRIITITLETALNIIDYGMAPQEAVDAPRIHHQWLPDKVYYEQRGLSADTLKLLKERGYDMVEQTPWGAAELIMVGLPGAAGVSSASSGNDAAVSGKVREGYLYGANDSRRPSGAAIGY</sequence>
<dbReference type="PRINTS" id="PR01210">
    <property type="entry name" value="GGTRANSPTASE"/>
</dbReference>
<comment type="subunit">
    <text evidence="11">This enzyme consists of two polypeptide chains, which are synthesized in precursor form from a single polypeptide.</text>
</comment>
<dbReference type="EMBL" id="CP025085">
    <property type="protein sequence ID" value="AUH00249.1"/>
    <property type="molecule type" value="Genomic_DNA"/>
</dbReference>
<organism evidence="14 15">
    <name type="scientific">Serratia sp. (strain ATCC 39006)</name>
    <name type="common">Prodigiosinella confusarubida</name>
    <dbReference type="NCBI Taxonomy" id="104623"/>
    <lineage>
        <taxon>Bacteria</taxon>
        <taxon>Pseudomonadati</taxon>
        <taxon>Pseudomonadota</taxon>
        <taxon>Gammaproteobacteria</taxon>
        <taxon>Enterobacterales</taxon>
        <taxon>Pectobacteriaceae</taxon>
        <taxon>Prodigiosinella</taxon>
    </lineage>
</organism>
<feature type="binding site" evidence="10">
    <location>
        <begin position="446"/>
        <end position="447"/>
    </location>
    <ligand>
        <name>L-glutamate</name>
        <dbReference type="ChEBI" id="CHEBI:29985"/>
    </ligand>
</feature>
<evidence type="ECO:0000256" key="11">
    <source>
        <dbReference type="RuleBase" id="RU368036"/>
    </source>
</evidence>
<dbReference type="UniPathway" id="UPA00204"/>
<reference evidence="14 15" key="1">
    <citation type="journal article" date="2013" name="Genome Announc.">
        <title>Draft genome sequence of Serratia sp. strain ATCC 39006, a model bacterium for analysis of the biosynthesis and regulation of prodigiosin, a carbapenem, and gas vesicles.</title>
        <authorList>
            <person name="Fineran P.C."/>
            <person name="Iglesias Cans M.C."/>
            <person name="Ramsay J.P."/>
            <person name="Wilf N.M."/>
            <person name="Cossyleon D."/>
            <person name="McNeil M.B."/>
            <person name="Williamson N.R."/>
            <person name="Monson R.E."/>
            <person name="Becher S.A."/>
            <person name="Stanton J.A."/>
            <person name="Brugger K."/>
            <person name="Brown S.D."/>
            <person name="Salmond G.P."/>
        </authorList>
    </citation>
    <scope>NUCLEOTIDE SEQUENCE [LARGE SCALE GENOMIC DNA]</scope>
    <source>
        <strain evidence="14">ATCC 39006</strain>
        <strain evidence="15">ATCC 39006 / SC 11482</strain>
    </source>
</reference>
<evidence type="ECO:0000256" key="3">
    <source>
        <dbReference type="ARBA" id="ARBA00009381"/>
    </source>
</evidence>
<evidence type="ECO:0000256" key="7">
    <source>
        <dbReference type="ARBA" id="ARBA00023315"/>
    </source>
</evidence>
<evidence type="ECO:0000313" key="16">
    <source>
        <dbReference type="Proteomes" id="UP000233778"/>
    </source>
</evidence>
<comment type="PTM">
    <text evidence="11">Cleaved by autocatalysis into a large and a small subunit.</text>
</comment>
<dbReference type="Proteomes" id="UP000233778">
    <property type="component" value="Chromosome"/>
</dbReference>
<keyword evidence="7 11" id="KW-0012">Acyltransferase</keyword>
<keyword evidence="4 11" id="KW-0808">Transferase</keyword>
<dbReference type="InterPro" id="IPR043137">
    <property type="entry name" value="GGT_ssub_C"/>
</dbReference>
<dbReference type="SUPFAM" id="SSF56235">
    <property type="entry name" value="N-terminal nucleophile aminohydrolases (Ntn hydrolases)"/>
    <property type="match status" value="1"/>
</dbReference>
<keyword evidence="15" id="KW-1185">Reference proteome</keyword>
<feature type="signal peptide" evidence="12">
    <location>
        <begin position="1"/>
        <end position="23"/>
    </location>
</feature>
<evidence type="ECO:0000256" key="5">
    <source>
        <dbReference type="ARBA" id="ARBA00022801"/>
    </source>
</evidence>
<evidence type="ECO:0000256" key="8">
    <source>
        <dbReference type="ARBA" id="ARBA00047417"/>
    </source>
</evidence>
<feature type="chain" id="PRO_5033309106" description="Glutathione hydrolase proenzyme" evidence="12">
    <location>
        <begin position="24"/>
        <end position="587"/>
    </location>
</feature>
<keyword evidence="5 11" id="KW-0378">Hydrolase</keyword>
<dbReference type="GO" id="GO:0006750">
    <property type="term" value="P:glutathione biosynthetic process"/>
    <property type="evidence" value="ECO:0007669"/>
    <property type="project" value="UniProtKB-KW"/>
</dbReference>
<dbReference type="InterPro" id="IPR029055">
    <property type="entry name" value="Ntn_hydrolases_N"/>
</dbReference>
<protein>
    <recommendedName>
        <fullName evidence="11">Glutathione hydrolase proenzyme</fullName>
        <ecNumber evidence="11">2.3.2.2</ecNumber>
        <ecNumber evidence="11">3.4.19.13</ecNumber>
    </recommendedName>
    <component>
        <recommendedName>
            <fullName evidence="11">Glutathione hydrolase large chain</fullName>
        </recommendedName>
    </component>
    <component>
        <recommendedName>
            <fullName evidence="11">Glutathione hydrolase small chain</fullName>
        </recommendedName>
    </component>
</protein>
<comment type="catalytic activity">
    <reaction evidence="2 11">
        <text>glutathione + H2O = L-cysteinylglycine + L-glutamate</text>
        <dbReference type="Rhea" id="RHEA:28807"/>
        <dbReference type="ChEBI" id="CHEBI:15377"/>
        <dbReference type="ChEBI" id="CHEBI:29985"/>
        <dbReference type="ChEBI" id="CHEBI:57925"/>
        <dbReference type="ChEBI" id="CHEBI:61694"/>
        <dbReference type="EC" id="3.4.19.13"/>
    </reaction>
</comment>
<dbReference type="GO" id="GO:0036374">
    <property type="term" value="F:glutathione hydrolase activity"/>
    <property type="evidence" value="ECO:0007669"/>
    <property type="project" value="UniProtKB-UniRule"/>
</dbReference>
<evidence type="ECO:0000256" key="9">
    <source>
        <dbReference type="PIRSR" id="PIRSR600101-1"/>
    </source>
</evidence>
<feature type="binding site" evidence="10">
    <location>
        <position position="468"/>
    </location>
    <ligand>
        <name>L-glutamate</name>
        <dbReference type="ChEBI" id="CHEBI:29985"/>
    </ligand>
</feature>
<dbReference type="KEGG" id="sera:Ser39006_010805"/>
<feature type="active site" description="Nucleophile" evidence="9">
    <location>
        <position position="375"/>
    </location>
</feature>
<comment type="catalytic activity">
    <reaction evidence="1 11">
        <text>an S-substituted glutathione + H2O = an S-substituted L-cysteinylglycine + L-glutamate</text>
        <dbReference type="Rhea" id="RHEA:59468"/>
        <dbReference type="ChEBI" id="CHEBI:15377"/>
        <dbReference type="ChEBI" id="CHEBI:29985"/>
        <dbReference type="ChEBI" id="CHEBI:90779"/>
        <dbReference type="ChEBI" id="CHEBI:143103"/>
        <dbReference type="EC" id="3.4.19.13"/>
    </reaction>
</comment>
<proteinExistence type="inferred from homology"/>
<evidence type="ECO:0000256" key="2">
    <source>
        <dbReference type="ARBA" id="ARBA00001089"/>
    </source>
</evidence>
<dbReference type="GO" id="GO:0103068">
    <property type="term" value="F:leukotriene C4 gamma-glutamyl transferase activity"/>
    <property type="evidence" value="ECO:0007669"/>
    <property type="project" value="UniProtKB-EC"/>
</dbReference>
<reference evidence="13 16" key="3">
    <citation type="submission" date="2017-11" db="EMBL/GenBank/DDBJ databases">
        <title>Complete genome sequence of Serratia sp. ATCC 39006 LacA.</title>
        <authorList>
            <person name="Hampton H.G."/>
            <person name="Jackson S.A."/>
            <person name="Jauregui R."/>
            <person name="Poulter G.T.M."/>
            <person name="Salmond G.P.C."/>
            <person name="Fineran P.C."/>
        </authorList>
    </citation>
    <scope>NUCLEOTIDE SEQUENCE [LARGE SCALE GENOMIC DNA]</scope>
    <source>
        <strain evidence="13 16">ATCC 39006</strain>
    </source>
</reference>
<reference evidence="14" key="2">
    <citation type="submission" date="2013-09" db="EMBL/GenBank/DDBJ databases">
        <authorList>
            <person name="Wang G."/>
            <person name="Yang Y."/>
            <person name="Su Y."/>
        </authorList>
    </citation>
    <scope>NUCLEOTIDE SEQUENCE</scope>
    <source>
        <strain evidence="14">ATCC 39006</strain>
    </source>
</reference>
<dbReference type="STRING" id="104623.Ser39006_03310"/>
<feature type="binding site" evidence="10">
    <location>
        <position position="99"/>
    </location>
    <ligand>
        <name>L-glutamate</name>
        <dbReference type="ChEBI" id="CHEBI:29985"/>
    </ligand>
</feature>
<name>A0A2I5T6Q4_SERS3</name>
<evidence type="ECO:0000256" key="1">
    <source>
        <dbReference type="ARBA" id="ARBA00001049"/>
    </source>
</evidence>
<gene>
    <name evidence="14" type="primary">ggt</name>
    <name evidence="13" type="ORF">CWC46_10800</name>
    <name evidence="14" type="ORF">Ser39006_010805</name>
</gene>
<evidence type="ECO:0000256" key="12">
    <source>
        <dbReference type="SAM" id="SignalP"/>
    </source>
</evidence>
<dbReference type="KEGG" id="serq:CWC46_10800"/>
<keyword evidence="6 11" id="KW-0865">Zymogen</keyword>
<dbReference type="NCBIfam" id="TIGR00066">
    <property type="entry name" value="g_glut_trans"/>
    <property type="match status" value="1"/>
</dbReference>
<evidence type="ECO:0000256" key="6">
    <source>
        <dbReference type="ARBA" id="ARBA00023145"/>
    </source>
</evidence>
<evidence type="ECO:0000256" key="4">
    <source>
        <dbReference type="ARBA" id="ARBA00022679"/>
    </source>
</evidence>
<evidence type="ECO:0000313" key="13">
    <source>
        <dbReference type="EMBL" id="AUH00249.1"/>
    </source>
</evidence>
<comment type="catalytic activity">
    <reaction evidence="8 11">
        <text>an N-terminal (5-L-glutamyl)-[peptide] + an alpha-amino acid = 5-L-glutamyl amino acid + an N-terminal L-alpha-aminoacyl-[peptide]</text>
        <dbReference type="Rhea" id="RHEA:23904"/>
        <dbReference type="Rhea" id="RHEA-COMP:9780"/>
        <dbReference type="Rhea" id="RHEA-COMP:9795"/>
        <dbReference type="ChEBI" id="CHEBI:77644"/>
        <dbReference type="ChEBI" id="CHEBI:78597"/>
        <dbReference type="ChEBI" id="CHEBI:78599"/>
        <dbReference type="ChEBI" id="CHEBI:78608"/>
        <dbReference type="EC" id="2.3.2.2"/>
    </reaction>
</comment>
<dbReference type="InterPro" id="IPR043138">
    <property type="entry name" value="GGT_lsub"/>
</dbReference>
<evidence type="ECO:0000313" key="15">
    <source>
        <dbReference type="Proteomes" id="UP000017700"/>
    </source>
</evidence>
<evidence type="ECO:0000313" key="14">
    <source>
        <dbReference type="EMBL" id="AUH04569.1"/>
    </source>
</evidence>
<keyword evidence="11" id="KW-0317">Glutathione biosynthesis</keyword>
<dbReference type="OrthoDB" id="5297205at2"/>
<evidence type="ECO:0000256" key="10">
    <source>
        <dbReference type="PIRSR" id="PIRSR600101-2"/>
    </source>
</evidence>
<feature type="binding site" evidence="10">
    <location>
        <position position="417"/>
    </location>
    <ligand>
        <name>L-glutamate</name>
        <dbReference type="ChEBI" id="CHEBI:29985"/>
    </ligand>
</feature>
<dbReference type="Pfam" id="PF01019">
    <property type="entry name" value="G_glu_transpept"/>
    <property type="match status" value="1"/>
</dbReference>
<accession>A0A2I5T6Q4</accession>
<dbReference type="EC" id="2.3.2.2" evidence="11"/>
<dbReference type="GO" id="GO:0006751">
    <property type="term" value="P:glutathione catabolic process"/>
    <property type="evidence" value="ECO:0007669"/>
    <property type="project" value="UniProtKB-UniRule"/>
</dbReference>
<reference evidence="14" key="4">
    <citation type="submission" date="2017-11" db="EMBL/GenBank/DDBJ databases">
        <title>Complete genome sequence of Serratia sp. ATCC 39006.</title>
        <authorList>
            <person name="Hampton H.G."/>
            <person name="Jackson S.A."/>
            <person name="Jauregui R."/>
            <person name="Poulter G.T.M."/>
            <person name="Salmond G.P.C."/>
            <person name="Fineran P.C."/>
        </authorList>
    </citation>
    <scope>NUCLEOTIDE SEQUENCE</scope>
    <source>
        <strain evidence="14">ATCC 39006</strain>
    </source>
</reference>
<dbReference type="Proteomes" id="UP000017700">
    <property type="component" value="Chromosome"/>
</dbReference>
<dbReference type="Gene3D" id="3.60.20.40">
    <property type="match status" value="1"/>
</dbReference>
<dbReference type="InterPro" id="IPR051792">
    <property type="entry name" value="GGT_bact"/>
</dbReference>
<dbReference type="AlphaFoldDB" id="A0A2I5T6Q4"/>
<dbReference type="RefSeq" id="WP_021016572.1">
    <property type="nucleotide sequence ID" value="NZ_CP025084.1"/>
</dbReference>
<comment type="pathway">
    <text evidence="11">Sulfur metabolism; glutathione metabolism.</text>
</comment>
<dbReference type="EMBL" id="CP025084">
    <property type="protein sequence ID" value="AUH04569.1"/>
    <property type="molecule type" value="Genomic_DNA"/>
</dbReference>
<keyword evidence="12" id="KW-0732">Signal</keyword>
<dbReference type="PANTHER" id="PTHR43199:SF1">
    <property type="entry name" value="GLUTATHIONE HYDROLASE PROENZYME"/>
    <property type="match status" value="1"/>
</dbReference>
<dbReference type="PANTHER" id="PTHR43199">
    <property type="entry name" value="GLUTATHIONE HYDROLASE"/>
    <property type="match status" value="1"/>
</dbReference>
<dbReference type="InterPro" id="IPR000101">
    <property type="entry name" value="GGT_peptidase"/>
</dbReference>
<dbReference type="Gene3D" id="1.10.246.130">
    <property type="match status" value="1"/>
</dbReference>
<comment type="similarity">
    <text evidence="3 11">Belongs to the gamma-glutamyltransferase family.</text>
</comment>
<dbReference type="EC" id="3.4.19.13" evidence="11"/>